<dbReference type="Gene3D" id="2.60.40.2100">
    <property type="match status" value="1"/>
</dbReference>
<dbReference type="AlphaFoldDB" id="A0A6G1ZHH1"/>
<keyword evidence="5" id="KW-0564">Palmitate</keyword>
<dbReference type="RefSeq" id="WP_044214391.1">
    <property type="nucleotide sequence ID" value="NZ_CAJSYT010000003.1"/>
</dbReference>
<reference evidence="8" key="1">
    <citation type="journal article" date="2019" name="Nat. Med.">
        <title>A library of human gut bacterial isolates paired with longitudinal multiomics data enables mechanistic microbiome research.</title>
        <authorList>
            <person name="Poyet M."/>
            <person name="Groussin M."/>
            <person name="Gibbons S.M."/>
            <person name="Avila-Pacheco J."/>
            <person name="Jiang X."/>
            <person name="Kearney S.M."/>
            <person name="Perrotta A.R."/>
            <person name="Berdy B."/>
            <person name="Zhao S."/>
            <person name="Lieberman T.D."/>
            <person name="Swanson P.K."/>
            <person name="Smith M."/>
            <person name="Roesemann S."/>
            <person name="Alexander J.E."/>
            <person name="Rich S.A."/>
            <person name="Livny J."/>
            <person name="Vlamakis H."/>
            <person name="Clish C."/>
            <person name="Bullock K."/>
            <person name="Deik A."/>
            <person name="Scott J."/>
            <person name="Pierce K.A."/>
            <person name="Xavier R.J."/>
            <person name="Alm E.J."/>
        </authorList>
    </citation>
    <scope>NUCLEOTIDE SEQUENCE</scope>
    <source>
        <strain evidence="8">BIOML-A4</strain>
    </source>
</reference>
<evidence type="ECO:0000256" key="2">
    <source>
        <dbReference type="ARBA" id="ARBA00007248"/>
    </source>
</evidence>
<accession>A0A6G1ZHH1</accession>
<evidence type="ECO:0008006" key="9">
    <source>
        <dbReference type="Google" id="ProtNLM"/>
    </source>
</evidence>
<sequence>MVRSTIRTIVLLLLIWGQTSCIREGLQECEEVYFITIKVVDMLTGEDITASREVSHAILFVFDADEQYRYTVRADSNQVRQRIPIPITLKNTDHYWLSVWGNLDGNQCITQLEPSNTLDNPTVSASGKEGENQSQTQDDLFFGIAQIGKSPIRNEEIIISRKNARMYLTVRGLPALHKAIDYYFTIHLNNNGYNFKGTPIPNAIVIKQNGITLANNDFVSPSSFNLIHTDSSREDYATVNLYRRSDTEYGEDILIASINSDLNGNPIVLPAGRTTNLLIDLRQEISVHIKTSLWDKTEQWVEW</sequence>
<evidence type="ECO:0000313" key="8">
    <source>
        <dbReference type="EMBL" id="MRY13414.1"/>
    </source>
</evidence>
<evidence type="ECO:0000256" key="5">
    <source>
        <dbReference type="ARBA" id="ARBA00023139"/>
    </source>
</evidence>
<evidence type="ECO:0000256" key="6">
    <source>
        <dbReference type="ARBA" id="ARBA00023237"/>
    </source>
</evidence>
<dbReference type="InterPro" id="IPR014941">
    <property type="entry name" value="FimB/Mfa2/Mfa3"/>
</dbReference>
<gene>
    <name evidence="8" type="ORF">GKE01_18385</name>
</gene>
<organism evidence="8">
    <name type="scientific">Parabacteroides goldsteinii</name>
    <dbReference type="NCBI Taxonomy" id="328812"/>
    <lineage>
        <taxon>Bacteria</taxon>
        <taxon>Pseudomonadati</taxon>
        <taxon>Bacteroidota</taxon>
        <taxon>Bacteroidia</taxon>
        <taxon>Bacteroidales</taxon>
        <taxon>Tannerellaceae</taxon>
        <taxon>Parabacteroides</taxon>
    </lineage>
</organism>
<keyword evidence="6" id="KW-0998">Cell outer membrane</keyword>
<dbReference type="GO" id="GO:0009279">
    <property type="term" value="C:cell outer membrane"/>
    <property type="evidence" value="ECO:0007669"/>
    <property type="project" value="UniProtKB-SubCell"/>
</dbReference>
<proteinExistence type="inferred from homology"/>
<name>A0A6G1ZHH1_9BACT</name>
<comment type="caution">
    <text evidence="8">The sequence shown here is derived from an EMBL/GenBank/DDBJ whole genome shotgun (WGS) entry which is preliminary data.</text>
</comment>
<keyword evidence="4" id="KW-0472">Membrane</keyword>
<comment type="similarity">
    <text evidence="2">Belongs to the bacteroidetes fimbrillin superfamily. FimB/Mfa2 family.</text>
</comment>
<evidence type="ECO:0000256" key="1">
    <source>
        <dbReference type="ARBA" id="ARBA00004442"/>
    </source>
</evidence>
<dbReference type="Pfam" id="PF08842">
    <property type="entry name" value="Mfa2"/>
    <property type="match status" value="1"/>
</dbReference>
<comment type="subcellular location">
    <subcellularLocation>
        <location evidence="1">Cell outer membrane</location>
    </subcellularLocation>
</comment>
<keyword evidence="7" id="KW-0449">Lipoprotein</keyword>
<dbReference type="EMBL" id="WKLP01000029">
    <property type="protein sequence ID" value="MRY13414.1"/>
    <property type="molecule type" value="Genomic_DNA"/>
</dbReference>
<keyword evidence="3" id="KW-0732">Signal</keyword>
<evidence type="ECO:0000256" key="4">
    <source>
        <dbReference type="ARBA" id="ARBA00023136"/>
    </source>
</evidence>
<evidence type="ECO:0000256" key="7">
    <source>
        <dbReference type="ARBA" id="ARBA00023288"/>
    </source>
</evidence>
<evidence type="ECO:0000256" key="3">
    <source>
        <dbReference type="ARBA" id="ARBA00022729"/>
    </source>
</evidence>
<protein>
    <recommendedName>
        <fullName evidence="9">FimB/Mfa2 family fimbrial subunit</fullName>
    </recommendedName>
</protein>